<evidence type="ECO:0000313" key="6">
    <source>
        <dbReference type="Proteomes" id="UP000522081"/>
    </source>
</evidence>
<proteinExistence type="predicted"/>
<feature type="domain" description="HTH tetR-type" evidence="4">
    <location>
        <begin position="37"/>
        <end position="97"/>
    </location>
</feature>
<dbReference type="Proteomes" id="UP000522081">
    <property type="component" value="Unassembled WGS sequence"/>
</dbReference>
<evidence type="ECO:0000313" key="5">
    <source>
        <dbReference type="EMBL" id="NYH96741.1"/>
    </source>
</evidence>
<dbReference type="EMBL" id="JACBZF010000007">
    <property type="protein sequence ID" value="NYH96741.1"/>
    <property type="molecule type" value="Genomic_DNA"/>
</dbReference>
<dbReference type="Gene3D" id="1.10.357.10">
    <property type="entry name" value="Tetracycline Repressor, domain 2"/>
    <property type="match status" value="1"/>
</dbReference>
<name>A0A7Z0BU61_9SPHN</name>
<sequence>MKPERNSRSDLRIGDVREERAARAKRGSSERQAAKGDALRTQVLDAAIDCLAEFPYSEVSASVIARRAGVSRGGMQYYFPTRLELLRQTVAHLHRVRLDIFRTDLSALREGADAVDHVIDSHWRHLNEREFLAYQELVLAGRSEPELADLLASSYRAFLDEWHDIARDTIGWHAEDPEVARMGNIAHYLLEGMAYGQLGGQLRKEEVSDLLSYAKSIMRSAMTRDD</sequence>
<accession>A0A7Z0BU61</accession>
<protein>
    <submittedName>
        <fullName evidence="5">AcrR family transcriptional regulator</fullName>
    </submittedName>
</protein>
<evidence type="ECO:0000259" key="4">
    <source>
        <dbReference type="PROSITE" id="PS50977"/>
    </source>
</evidence>
<dbReference type="SUPFAM" id="SSF46689">
    <property type="entry name" value="Homeodomain-like"/>
    <property type="match status" value="1"/>
</dbReference>
<dbReference type="AlphaFoldDB" id="A0A7Z0BU61"/>
<dbReference type="Pfam" id="PF00440">
    <property type="entry name" value="TetR_N"/>
    <property type="match status" value="1"/>
</dbReference>
<dbReference type="PRINTS" id="PR00455">
    <property type="entry name" value="HTHTETR"/>
</dbReference>
<evidence type="ECO:0000256" key="2">
    <source>
        <dbReference type="PROSITE-ProRule" id="PRU00335"/>
    </source>
</evidence>
<evidence type="ECO:0000256" key="3">
    <source>
        <dbReference type="SAM" id="MobiDB-lite"/>
    </source>
</evidence>
<dbReference type="InterPro" id="IPR001647">
    <property type="entry name" value="HTH_TetR"/>
</dbReference>
<dbReference type="InterPro" id="IPR009057">
    <property type="entry name" value="Homeodomain-like_sf"/>
</dbReference>
<feature type="DNA-binding region" description="H-T-H motif" evidence="2">
    <location>
        <begin position="60"/>
        <end position="79"/>
    </location>
</feature>
<feature type="region of interest" description="Disordered" evidence="3">
    <location>
        <begin position="1"/>
        <end position="35"/>
    </location>
</feature>
<gene>
    <name evidence="5" type="ORF">FHS75_003092</name>
</gene>
<dbReference type="PROSITE" id="PS50977">
    <property type="entry name" value="HTH_TETR_2"/>
    <property type="match status" value="1"/>
</dbReference>
<comment type="caution">
    <text evidence="5">The sequence shown here is derived from an EMBL/GenBank/DDBJ whole genome shotgun (WGS) entry which is preliminary data.</text>
</comment>
<keyword evidence="6" id="KW-1185">Reference proteome</keyword>
<dbReference type="GO" id="GO:0003677">
    <property type="term" value="F:DNA binding"/>
    <property type="evidence" value="ECO:0007669"/>
    <property type="project" value="UniProtKB-UniRule"/>
</dbReference>
<reference evidence="5 6" key="1">
    <citation type="submission" date="2020-07" db="EMBL/GenBank/DDBJ databases">
        <title>Genomic Encyclopedia of Type Strains, Phase IV (KMG-IV): sequencing the most valuable type-strain genomes for metagenomic binning, comparative biology and taxonomic classification.</title>
        <authorList>
            <person name="Goeker M."/>
        </authorList>
    </citation>
    <scope>NUCLEOTIDE SEQUENCE [LARGE SCALE GENOMIC DNA]</scope>
    <source>
        <strain evidence="5 6">DSM 29043</strain>
    </source>
</reference>
<keyword evidence="1 2" id="KW-0238">DNA-binding</keyword>
<dbReference type="RefSeq" id="WP_179408552.1">
    <property type="nucleotide sequence ID" value="NZ_BMGF01000008.1"/>
</dbReference>
<evidence type="ECO:0000256" key="1">
    <source>
        <dbReference type="ARBA" id="ARBA00023125"/>
    </source>
</evidence>
<organism evidence="5 6">
    <name type="scientific">Novosphingobium marinum</name>
    <dbReference type="NCBI Taxonomy" id="1514948"/>
    <lineage>
        <taxon>Bacteria</taxon>
        <taxon>Pseudomonadati</taxon>
        <taxon>Pseudomonadota</taxon>
        <taxon>Alphaproteobacteria</taxon>
        <taxon>Sphingomonadales</taxon>
        <taxon>Sphingomonadaceae</taxon>
        <taxon>Novosphingobium</taxon>
    </lineage>
</organism>